<evidence type="ECO:0000313" key="2">
    <source>
        <dbReference type="Proteomes" id="UP000318017"/>
    </source>
</evidence>
<dbReference type="EMBL" id="CP036298">
    <property type="protein sequence ID" value="QDV27377.1"/>
    <property type="molecule type" value="Genomic_DNA"/>
</dbReference>
<keyword evidence="2" id="KW-1185">Reference proteome</keyword>
<evidence type="ECO:0000313" key="1">
    <source>
        <dbReference type="EMBL" id="QDV27377.1"/>
    </source>
</evidence>
<protein>
    <submittedName>
        <fullName evidence="1">Uncharacterized protein</fullName>
    </submittedName>
</protein>
<dbReference type="Proteomes" id="UP000318017">
    <property type="component" value="Chromosome"/>
</dbReference>
<dbReference type="RefSeq" id="WP_145084676.1">
    <property type="nucleotide sequence ID" value="NZ_CP036298.1"/>
</dbReference>
<accession>A0A518GFN4</accession>
<dbReference type="AlphaFoldDB" id="A0A518GFN4"/>
<organism evidence="1 2">
    <name type="scientific">Aureliella helgolandensis</name>
    <dbReference type="NCBI Taxonomy" id="2527968"/>
    <lineage>
        <taxon>Bacteria</taxon>
        <taxon>Pseudomonadati</taxon>
        <taxon>Planctomycetota</taxon>
        <taxon>Planctomycetia</taxon>
        <taxon>Pirellulales</taxon>
        <taxon>Pirellulaceae</taxon>
        <taxon>Aureliella</taxon>
    </lineage>
</organism>
<sequence>MATDAQSVLTGMLTVGVRIVDILEPVSELYPYLRKALVKIGVLEEKKIEEGVATGWMNEQRRRAEEMGRKPRKL</sequence>
<dbReference type="KEGG" id="ahel:Q31a_57660"/>
<name>A0A518GFN4_9BACT</name>
<proteinExistence type="predicted"/>
<reference evidence="1 2" key="1">
    <citation type="submission" date="2019-02" db="EMBL/GenBank/DDBJ databases">
        <title>Deep-cultivation of Planctomycetes and their phenomic and genomic characterization uncovers novel biology.</title>
        <authorList>
            <person name="Wiegand S."/>
            <person name="Jogler M."/>
            <person name="Boedeker C."/>
            <person name="Pinto D."/>
            <person name="Vollmers J."/>
            <person name="Rivas-Marin E."/>
            <person name="Kohn T."/>
            <person name="Peeters S.H."/>
            <person name="Heuer A."/>
            <person name="Rast P."/>
            <person name="Oberbeckmann S."/>
            <person name="Bunk B."/>
            <person name="Jeske O."/>
            <person name="Meyerdierks A."/>
            <person name="Storesund J.E."/>
            <person name="Kallscheuer N."/>
            <person name="Luecker S."/>
            <person name="Lage O.M."/>
            <person name="Pohl T."/>
            <person name="Merkel B.J."/>
            <person name="Hornburger P."/>
            <person name="Mueller R.-W."/>
            <person name="Bruemmer F."/>
            <person name="Labrenz M."/>
            <person name="Spormann A.M."/>
            <person name="Op den Camp H."/>
            <person name="Overmann J."/>
            <person name="Amann R."/>
            <person name="Jetten M.S.M."/>
            <person name="Mascher T."/>
            <person name="Medema M.H."/>
            <person name="Devos D.P."/>
            <person name="Kaster A.-K."/>
            <person name="Ovreas L."/>
            <person name="Rohde M."/>
            <person name="Galperin M.Y."/>
            <person name="Jogler C."/>
        </authorList>
    </citation>
    <scope>NUCLEOTIDE SEQUENCE [LARGE SCALE GENOMIC DNA]</scope>
    <source>
        <strain evidence="1 2">Q31a</strain>
    </source>
</reference>
<gene>
    <name evidence="1" type="ORF">Q31a_57660</name>
</gene>